<dbReference type="AlphaFoldDB" id="A0AAE1CNB6"/>
<evidence type="ECO:0000313" key="3">
    <source>
        <dbReference type="Proteomes" id="UP001283361"/>
    </source>
</evidence>
<evidence type="ECO:0000313" key="2">
    <source>
        <dbReference type="EMBL" id="KAK3719375.1"/>
    </source>
</evidence>
<reference evidence="2" key="1">
    <citation type="journal article" date="2023" name="G3 (Bethesda)">
        <title>A reference genome for the long-term kleptoplast-retaining sea slug Elysia crispata morphotype clarki.</title>
        <authorList>
            <person name="Eastman K.E."/>
            <person name="Pendleton A.L."/>
            <person name="Shaikh M.A."/>
            <person name="Suttiyut T."/>
            <person name="Ogas R."/>
            <person name="Tomko P."/>
            <person name="Gavelis G."/>
            <person name="Widhalm J.R."/>
            <person name="Wisecaver J.H."/>
        </authorList>
    </citation>
    <scope>NUCLEOTIDE SEQUENCE</scope>
    <source>
        <strain evidence="2">ECLA1</strain>
    </source>
</reference>
<protein>
    <submittedName>
        <fullName evidence="2">Uncharacterized protein</fullName>
    </submittedName>
</protein>
<proteinExistence type="predicted"/>
<feature type="region of interest" description="Disordered" evidence="1">
    <location>
        <begin position="71"/>
        <end position="95"/>
    </location>
</feature>
<comment type="caution">
    <text evidence="2">The sequence shown here is derived from an EMBL/GenBank/DDBJ whole genome shotgun (WGS) entry which is preliminary data.</text>
</comment>
<gene>
    <name evidence="2" type="ORF">RRG08_029531</name>
</gene>
<accession>A0AAE1CNB6</accession>
<keyword evidence="3" id="KW-1185">Reference proteome</keyword>
<name>A0AAE1CNB6_9GAST</name>
<evidence type="ECO:0000256" key="1">
    <source>
        <dbReference type="SAM" id="MobiDB-lite"/>
    </source>
</evidence>
<sequence>MSIEQLTRVIDPAVVVYDDRAADVDGDFFSTEADQVARVVVGVTMDEAARACGAHDQDASTGLMGRIPVGQRNMEPVQPSQMDRMSLAPRTRIIA</sequence>
<dbReference type="Proteomes" id="UP001283361">
    <property type="component" value="Unassembled WGS sequence"/>
</dbReference>
<organism evidence="2 3">
    <name type="scientific">Elysia crispata</name>
    <name type="common">lettuce slug</name>
    <dbReference type="NCBI Taxonomy" id="231223"/>
    <lineage>
        <taxon>Eukaryota</taxon>
        <taxon>Metazoa</taxon>
        <taxon>Spiralia</taxon>
        <taxon>Lophotrochozoa</taxon>
        <taxon>Mollusca</taxon>
        <taxon>Gastropoda</taxon>
        <taxon>Heterobranchia</taxon>
        <taxon>Euthyneura</taxon>
        <taxon>Panpulmonata</taxon>
        <taxon>Sacoglossa</taxon>
        <taxon>Placobranchoidea</taxon>
        <taxon>Plakobranchidae</taxon>
        <taxon>Elysia</taxon>
    </lineage>
</organism>
<dbReference type="EMBL" id="JAWDGP010007415">
    <property type="protein sequence ID" value="KAK3719375.1"/>
    <property type="molecule type" value="Genomic_DNA"/>
</dbReference>